<evidence type="ECO:0000313" key="6">
    <source>
        <dbReference type="Proteomes" id="UP000250266"/>
    </source>
</evidence>
<dbReference type="Proteomes" id="UP000250266">
    <property type="component" value="Unassembled WGS sequence"/>
</dbReference>
<keyword evidence="2 5" id="KW-0012">Acyltransferase</keyword>
<protein>
    <submittedName>
        <fullName evidence="5">Acyl-CoA N-acyltransferase</fullName>
    </submittedName>
</protein>
<evidence type="ECO:0000256" key="2">
    <source>
        <dbReference type="ARBA" id="ARBA00023315"/>
    </source>
</evidence>
<dbReference type="AlphaFoldDB" id="A0A8E2JEL2"/>
<dbReference type="SUPFAM" id="SSF55729">
    <property type="entry name" value="Acyl-CoA N-acyltransferases (Nat)"/>
    <property type="match status" value="1"/>
</dbReference>
<name>A0A8E2JEL2_9PEZI</name>
<proteinExistence type="inferred from homology"/>
<evidence type="ECO:0000256" key="3">
    <source>
        <dbReference type="ARBA" id="ARBA00038502"/>
    </source>
</evidence>
<dbReference type="PROSITE" id="PS51186">
    <property type="entry name" value="GNAT"/>
    <property type="match status" value="1"/>
</dbReference>
<accession>A0A8E2JEL2</accession>
<evidence type="ECO:0000259" key="4">
    <source>
        <dbReference type="PROSITE" id="PS51186"/>
    </source>
</evidence>
<dbReference type="InterPro" id="IPR016181">
    <property type="entry name" value="Acyl_CoA_acyltransferase"/>
</dbReference>
<keyword evidence="6" id="KW-1185">Reference proteome</keyword>
<dbReference type="GO" id="GO:0016747">
    <property type="term" value="F:acyltransferase activity, transferring groups other than amino-acyl groups"/>
    <property type="evidence" value="ECO:0007669"/>
    <property type="project" value="InterPro"/>
</dbReference>
<evidence type="ECO:0000313" key="5">
    <source>
        <dbReference type="EMBL" id="OCK79679.1"/>
    </source>
</evidence>
<dbReference type="PANTHER" id="PTHR43792:SF8">
    <property type="entry name" value="[RIBOSOMAL PROTEIN US5]-ALANINE N-ACETYLTRANSFERASE"/>
    <property type="match status" value="1"/>
</dbReference>
<dbReference type="InterPro" id="IPR000182">
    <property type="entry name" value="GNAT_dom"/>
</dbReference>
<keyword evidence="1 5" id="KW-0808">Transferase</keyword>
<feature type="domain" description="N-acetyltransferase" evidence="4">
    <location>
        <begin position="11"/>
        <end position="168"/>
    </location>
</feature>
<reference evidence="5 6" key="1">
    <citation type="journal article" date="2016" name="Nat. Commun.">
        <title>Ectomycorrhizal ecology is imprinted in the genome of the dominant symbiotic fungus Cenococcum geophilum.</title>
        <authorList>
            <consortium name="DOE Joint Genome Institute"/>
            <person name="Peter M."/>
            <person name="Kohler A."/>
            <person name="Ohm R.A."/>
            <person name="Kuo A."/>
            <person name="Krutzmann J."/>
            <person name="Morin E."/>
            <person name="Arend M."/>
            <person name="Barry K.W."/>
            <person name="Binder M."/>
            <person name="Choi C."/>
            <person name="Clum A."/>
            <person name="Copeland A."/>
            <person name="Grisel N."/>
            <person name="Haridas S."/>
            <person name="Kipfer T."/>
            <person name="LaButti K."/>
            <person name="Lindquist E."/>
            <person name="Lipzen A."/>
            <person name="Maire R."/>
            <person name="Meier B."/>
            <person name="Mihaltcheva S."/>
            <person name="Molinier V."/>
            <person name="Murat C."/>
            <person name="Poggeler S."/>
            <person name="Quandt C.A."/>
            <person name="Sperisen C."/>
            <person name="Tritt A."/>
            <person name="Tisserant E."/>
            <person name="Crous P.W."/>
            <person name="Henrissat B."/>
            <person name="Nehls U."/>
            <person name="Egli S."/>
            <person name="Spatafora J.W."/>
            <person name="Grigoriev I.V."/>
            <person name="Martin F.M."/>
        </authorList>
    </citation>
    <scope>NUCLEOTIDE SEQUENCE [LARGE SCALE GENOMIC DNA]</scope>
    <source>
        <strain evidence="5 6">CBS 459.81</strain>
    </source>
</reference>
<organism evidence="5 6">
    <name type="scientific">Lepidopterella palustris CBS 459.81</name>
    <dbReference type="NCBI Taxonomy" id="1314670"/>
    <lineage>
        <taxon>Eukaryota</taxon>
        <taxon>Fungi</taxon>
        <taxon>Dikarya</taxon>
        <taxon>Ascomycota</taxon>
        <taxon>Pezizomycotina</taxon>
        <taxon>Dothideomycetes</taxon>
        <taxon>Pleosporomycetidae</taxon>
        <taxon>Mytilinidiales</taxon>
        <taxon>Argynnaceae</taxon>
        <taxon>Lepidopterella</taxon>
    </lineage>
</organism>
<evidence type="ECO:0000256" key="1">
    <source>
        <dbReference type="ARBA" id="ARBA00022679"/>
    </source>
</evidence>
<dbReference type="Gene3D" id="3.40.630.30">
    <property type="match status" value="1"/>
</dbReference>
<dbReference type="Pfam" id="PF13302">
    <property type="entry name" value="Acetyltransf_3"/>
    <property type="match status" value="1"/>
</dbReference>
<dbReference type="OrthoDB" id="630895at2759"/>
<sequence length="183" mass="21089">MLLLHAQTARLELREFTIDDIANIYALESIPSVARYQKWPPRTWLEAEDVIREIVDDQKSIPREHFELAVWHGRTFIGRVGANVKDGQASLWYSFMPAWNGKGFATEAMKAFISLLGPVRLKIECDPRNTRSWRLAERLGFAKIRLTEKEFVCKGEWVGSLVYQKEPPPPPCLETIEEDEESS</sequence>
<comment type="similarity">
    <text evidence="3">Belongs to the acetyltransferase family. RimJ subfamily.</text>
</comment>
<gene>
    <name evidence="5" type="ORF">K432DRAFT_382869</name>
</gene>
<dbReference type="InterPro" id="IPR051531">
    <property type="entry name" value="N-acetyltransferase"/>
</dbReference>
<dbReference type="EMBL" id="KV744993">
    <property type="protein sequence ID" value="OCK79679.1"/>
    <property type="molecule type" value="Genomic_DNA"/>
</dbReference>
<dbReference type="PANTHER" id="PTHR43792">
    <property type="entry name" value="GNAT FAMILY, PUTATIVE (AFU_ORTHOLOGUE AFUA_3G00765)-RELATED-RELATED"/>
    <property type="match status" value="1"/>
</dbReference>